<sequence length="55" mass="6261">QQIGIEKTEESILVADRESTFLSGNGYRAWNMFIRQSLLAKENRGVYLGDRSRGV</sequence>
<dbReference type="Gramene" id="OMO96058">
    <property type="protein sequence ID" value="OMO96058"/>
    <property type="gene ID" value="CCACVL1_05089"/>
</dbReference>
<dbReference type="Proteomes" id="UP000188268">
    <property type="component" value="Unassembled WGS sequence"/>
</dbReference>
<keyword evidence="2" id="KW-1185">Reference proteome</keyword>
<dbReference type="AlphaFoldDB" id="A0A1R3JMI5"/>
<accession>A0A1R3JMI5</accession>
<evidence type="ECO:0000313" key="1">
    <source>
        <dbReference type="EMBL" id="OMO96058.1"/>
    </source>
</evidence>
<name>A0A1R3JMI5_COCAP</name>
<gene>
    <name evidence="1" type="ORF">CCACVL1_05089</name>
</gene>
<evidence type="ECO:0000313" key="2">
    <source>
        <dbReference type="Proteomes" id="UP000188268"/>
    </source>
</evidence>
<reference evidence="1 2" key="1">
    <citation type="submission" date="2013-09" db="EMBL/GenBank/DDBJ databases">
        <title>Corchorus capsularis genome sequencing.</title>
        <authorList>
            <person name="Alam M."/>
            <person name="Haque M.S."/>
            <person name="Islam M.S."/>
            <person name="Emdad E.M."/>
            <person name="Islam M.M."/>
            <person name="Ahmed B."/>
            <person name="Halim A."/>
            <person name="Hossen Q.M.M."/>
            <person name="Hossain M.Z."/>
            <person name="Ahmed R."/>
            <person name="Khan M.M."/>
            <person name="Islam R."/>
            <person name="Rashid M.M."/>
            <person name="Khan S.A."/>
            <person name="Rahman M.S."/>
            <person name="Alam M."/>
        </authorList>
    </citation>
    <scope>NUCLEOTIDE SEQUENCE [LARGE SCALE GENOMIC DNA]</scope>
    <source>
        <strain evidence="2">cv. CVL-1</strain>
        <tissue evidence="1">Whole seedling</tissue>
    </source>
</reference>
<dbReference type="EMBL" id="AWWV01007519">
    <property type="protein sequence ID" value="OMO96058.1"/>
    <property type="molecule type" value="Genomic_DNA"/>
</dbReference>
<proteinExistence type="predicted"/>
<organism evidence="1 2">
    <name type="scientific">Corchorus capsularis</name>
    <name type="common">Jute</name>
    <dbReference type="NCBI Taxonomy" id="210143"/>
    <lineage>
        <taxon>Eukaryota</taxon>
        <taxon>Viridiplantae</taxon>
        <taxon>Streptophyta</taxon>
        <taxon>Embryophyta</taxon>
        <taxon>Tracheophyta</taxon>
        <taxon>Spermatophyta</taxon>
        <taxon>Magnoliopsida</taxon>
        <taxon>eudicotyledons</taxon>
        <taxon>Gunneridae</taxon>
        <taxon>Pentapetalae</taxon>
        <taxon>rosids</taxon>
        <taxon>malvids</taxon>
        <taxon>Malvales</taxon>
        <taxon>Malvaceae</taxon>
        <taxon>Grewioideae</taxon>
        <taxon>Apeibeae</taxon>
        <taxon>Corchorus</taxon>
    </lineage>
</organism>
<protein>
    <submittedName>
        <fullName evidence="1">Uncharacterized protein</fullName>
    </submittedName>
</protein>
<feature type="non-terminal residue" evidence="1">
    <location>
        <position position="1"/>
    </location>
</feature>
<comment type="caution">
    <text evidence="1">The sequence shown here is derived from an EMBL/GenBank/DDBJ whole genome shotgun (WGS) entry which is preliminary data.</text>
</comment>